<feature type="domain" description="GST N-terminal" evidence="1">
    <location>
        <begin position="7"/>
        <end position="87"/>
    </location>
</feature>
<dbReference type="GO" id="GO:0016034">
    <property type="term" value="F:maleylacetoacetate isomerase activity"/>
    <property type="evidence" value="ECO:0007669"/>
    <property type="project" value="TreeGrafter"/>
</dbReference>
<evidence type="ECO:0000259" key="1">
    <source>
        <dbReference type="PROSITE" id="PS50404"/>
    </source>
</evidence>
<protein>
    <submittedName>
        <fullName evidence="2">Glutathione S-transferase</fullName>
    </submittedName>
</protein>
<sequence length="214" mass="23549">MQESKMDEMVLTVGTGSTWAMRAALVLGLTGFKWREQVFELKDAAALHRLKQQAPAGLVPWLVHDGVRVHDSLAIAEYLHELCPDRGLYPADPARRALARSLCAELHSGFGQIRSRLPYFLGAPRKQEPPLEALSELARLQVIWAQAGASFYFGAPGILDAFYAVMAQRLFNYGIALPGAAGAYQQHLLAWPLWQATLERAGKDWPALAAKSQG</sequence>
<dbReference type="InterPro" id="IPR004045">
    <property type="entry name" value="Glutathione_S-Trfase_N"/>
</dbReference>
<organism evidence="2 3">
    <name type="scientific">Aeromonas molluscorum 848</name>
    <dbReference type="NCBI Taxonomy" id="1268236"/>
    <lineage>
        <taxon>Bacteria</taxon>
        <taxon>Pseudomonadati</taxon>
        <taxon>Pseudomonadota</taxon>
        <taxon>Gammaproteobacteria</taxon>
        <taxon>Aeromonadales</taxon>
        <taxon>Aeromonadaceae</taxon>
        <taxon>Aeromonas</taxon>
    </lineage>
</organism>
<dbReference type="Proteomes" id="UP000013526">
    <property type="component" value="Unassembled WGS sequence"/>
</dbReference>
<dbReference type="PROSITE" id="PS50404">
    <property type="entry name" value="GST_NTER"/>
    <property type="match status" value="1"/>
</dbReference>
<dbReference type="Gene3D" id="3.40.30.10">
    <property type="entry name" value="Glutaredoxin"/>
    <property type="match status" value="1"/>
</dbReference>
<dbReference type="GO" id="GO:0006559">
    <property type="term" value="P:L-phenylalanine catabolic process"/>
    <property type="evidence" value="ECO:0007669"/>
    <property type="project" value="TreeGrafter"/>
</dbReference>
<dbReference type="GO" id="GO:0006749">
    <property type="term" value="P:glutathione metabolic process"/>
    <property type="evidence" value="ECO:0007669"/>
    <property type="project" value="TreeGrafter"/>
</dbReference>
<dbReference type="PATRIC" id="fig|1268236.3.peg.364"/>
<evidence type="ECO:0000313" key="2">
    <source>
        <dbReference type="EMBL" id="EOD56834.1"/>
    </source>
</evidence>
<dbReference type="EMBL" id="AQGQ01000004">
    <property type="protein sequence ID" value="EOD56834.1"/>
    <property type="molecule type" value="Genomic_DNA"/>
</dbReference>
<comment type="caution">
    <text evidence="2">The sequence shown here is derived from an EMBL/GenBank/DDBJ whole genome shotgun (WGS) entry which is preliminary data.</text>
</comment>
<evidence type="ECO:0000313" key="3">
    <source>
        <dbReference type="Proteomes" id="UP000013526"/>
    </source>
</evidence>
<dbReference type="InterPro" id="IPR036249">
    <property type="entry name" value="Thioredoxin-like_sf"/>
</dbReference>
<dbReference type="PANTHER" id="PTHR42673">
    <property type="entry name" value="MALEYLACETOACETATE ISOMERASE"/>
    <property type="match status" value="1"/>
</dbReference>
<dbReference type="SUPFAM" id="SSF47616">
    <property type="entry name" value="GST C-terminal domain-like"/>
    <property type="match status" value="1"/>
</dbReference>
<dbReference type="Pfam" id="PF13409">
    <property type="entry name" value="GST_N_2"/>
    <property type="match status" value="1"/>
</dbReference>
<name>R1HEK4_9GAMM</name>
<dbReference type="Gene3D" id="1.20.1050.10">
    <property type="match status" value="1"/>
</dbReference>
<dbReference type="InterPro" id="IPR036282">
    <property type="entry name" value="Glutathione-S-Trfase_C_sf"/>
</dbReference>
<dbReference type="GO" id="GO:0004364">
    <property type="term" value="F:glutathione transferase activity"/>
    <property type="evidence" value="ECO:0007669"/>
    <property type="project" value="TreeGrafter"/>
</dbReference>
<keyword evidence="2" id="KW-0808">Transferase</keyword>
<proteinExistence type="predicted"/>
<dbReference type="PANTHER" id="PTHR42673:SF4">
    <property type="entry name" value="MALEYLACETOACETATE ISOMERASE"/>
    <property type="match status" value="1"/>
</dbReference>
<accession>R1HEK4</accession>
<dbReference type="AlphaFoldDB" id="R1HEK4"/>
<keyword evidence="3" id="KW-1185">Reference proteome</keyword>
<dbReference type="SUPFAM" id="SSF52833">
    <property type="entry name" value="Thioredoxin-like"/>
    <property type="match status" value="1"/>
</dbReference>
<gene>
    <name evidence="2" type="ORF">G113_01814</name>
</gene>
<reference evidence="2 3" key="1">
    <citation type="journal article" date="2013" name="Genome Announc.">
        <title>Draft Genome Sequence of Aeromonas molluscorum Strain 848TT, Isolated from Bivalve Molluscs.</title>
        <authorList>
            <person name="Spataro N."/>
            <person name="Farfan M."/>
            <person name="Albarral V."/>
            <person name="Sanglas A."/>
            <person name="Loren J.G."/>
            <person name="Fuste M.C."/>
            <person name="Bosch E."/>
        </authorList>
    </citation>
    <scope>NUCLEOTIDE SEQUENCE [LARGE SCALE GENOMIC DNA]</scope>
    <source>
        <strain evidence="2 3">848</strain>
    </source>
</reference>